<organism evidence="20 21">
    <name type="scientific">Balneicella halophila</name>
    <dbReference type="NCBI Taxonomy" id="1537566"/>
    <lineage>
        <taxon>Bacteria</taxon>
        <taxon>Pseudomonadati</taxon>
        <taxon>Bacteroidota</taxon>
        <taxon>Bacteroidia</taxon>
        <taxon>Bacteroidales</taxon>
        <taxon>Balneicellaceae</taxon>
        <taxon>Balneicella</taxon>
    </lineage>
</organism>
<dbReference type="GO" id="GO:0009245">
    <property type="term" value="P:lipid A biosynthetic process"/>
    <property type="evidence" value="ECO:0007669"/>
    <property type="project" value="UniProtKB-UniRule"/>
</dbReference>
<evidence type="ECO:0000256" key="12">
    <source>
        <dbReference type="ARBA" id="ARBA00023239"/>
    </source>
</evidence>
<comment type="similarity">
    <text evidence="17">In the C-terminal section; belongs to the thioester dehydratase family.</text>
</comment>
<name>A0A7L4UQR6_BALHA</name>
<dbReference type="AlphaFoldDB" id="A0A7L4UQR6"/>
<proteinExistence type="inferred from homology"/>
<evidence type="ECO:0000256" key="1">
    <source>
        <dbReference type="ARBA" id="ARBA00001947"/>
    </source>
</evidence>
<evidence type="ECO:0000256" key="16">
    <source>
        <dbReference type="ARBA" id="ARBA00061221"/>
    </source>
</evidence>
<keyword evidence="13" id="KW-0511">Multifunctional enzyme</keyword>
<dbReference type="InterPro" id="IPR013114">
    <property type="entry name" value="FabA_FabZ"/>
</dbReference>
<keyword evidence="9 18" id="KW-0378">Hydrolase</keyword>
<dbReference type="GO" id="GO:0006633">
    <property type="term" value="P:fatty acid biosynthetic process"/>
    <property type="evidence" value="ECO:0007669"/>
    <property type="project" value="UniProtKB-UniRule"/>
</dbReference>
<dbReference type="HAMAP" id="MF_00388">
    <property type="entry name" value="LpxC"/>
    <property type="match status" value="1"/>
</dbReference>
<dbReference type="EMBL" id="QENZ01000003">
    <property type="protein sequence ID" value="PVX52118.1"/>
    <property type="molecule type" value="Genomic_DNA"/>
</dbReference>
<comment type="function">
    <text evidence="2 18">Catalyzes the hydrolysis of UDP-3-O-myristoyl-N-acetylglucosamine to form UDP-3-O-myristoylglucosamine and acetate, the committed step in lipid A biosynthesis.</text>
</comment>
<dbReference type="GO" id="GO:0019171">
    <property type="term" value="F:(3R)-hydroxyacyl-[acyl-carrier-protein] dehydratase activity"/>
    <property type="evidence" value="ECO:0007669"/>
    <property type="project" value="UniProtKB-EC"/>
</dbReference>
<evidence type="ECO:0000313" key="21">
    <source>
        <dbReference type="Proteomes" id="UP000251835"/>
    </source>
</evidence>
<dbReference type="EC" id="4.2.1.59" evidence="19"/>
<dbReference type="GO" id="GO:0005737">
    <property type="term" value="C:cytoplasm"/>
    <property type="evidence" value="ECO:0007669"/>
    <property type="project" value="UniProtKB-SubCell"/>
</dbReference>
<keyword evidence="5 19" id="KW-0963">Cytoplasm</keyword>
<keyword evidence="11 18" id="KW-0443">Lipid metabolism</keyword>
<accession>A0A7L4UQR6</accession>
<dbReference type="InterPro" id="IPR011334">
    <property type="entry name" value="UDP-acyl_GlcNac_deAcase_C"/>
</dbReference>
<dbReference type="Proteomes" id="UP000251835">
    <property type="component" value="Unassembled WGS sequence"/>
</dbReference>
<evidence type="ECO:0000256" key="10">
    <source>
        <dbReference type="ARBA" id="ARBA00022833"/>
    </source>
</evidence>
<comment type="pathway">
    <text evidence="4 18">Glycolipid biosynthesis; lipid IV(A) biosynthesis; lipid IV(A) from (3R)-3-hydroxytetradecanoyl-[acyl-carrier-protein] and UDP-N-acetyl-alpha-D-glucosamine: step 2/6.</text>
</comment>
<dbReference type="HAMAP" id="MF_00406">
    <property type="entry name" value="FabZ"/>
    <property type="match status" value="1"/>
</dbReference>
<comment type="function">
    <text evidence="15 19">Involved in unsaturated fatty acids biosynthesis. Catalyzes the dehydration of short chain beta-hydroxyacyl-ACPs and long chain saturated and unsaturated beta-hydroxyacyl-ACPs.</text>
</comment>
<dbReference type="NCBIfam" id="TIGR00325">
    <property type="entry name" value="lpxC"/>
    <property type="match status" value="1"/>
</dbReference>
<keyword evidence="10 18" id="KW-0862">Zinc</keyword>
<dbReference type="UniPathway" id="UPA00359">
    <property type="reaction ID" value="UER00478"/>
</dbReference>
<feature type="binding site" evidence="18">
    <location>
        <position position="263"/>
    </location>
    <ligand>
        <name>Zn(2+)</name>
        <dbReference type="ChEBI" id="CHEBI:29105"/>
    </ligand>
</feature>
<evidence type="ECO:0000256" key="2">
    <source>
        <dbReference type="ARBA" id="ARBA00002923"/>
    </source>
</evidence>
<feature type="active site" evidence="19">
    <location>
        <position position="365"/>
    </location>
</feature>
<dbReference type="InterPro" id="IPR010084">
    <property type="entry name" value="FabZ"/>
</dbReference>
<dbReference type="GO" id="GO:0016020">
    <property type="term" value="C:membrane"/>
    <property type="evidence" value="ECO:0007669"/>
    <property type="project" value="GOC"/>
</dbReference>
<dbReference type="InterPro" id="IPR015870">
    <property type="entry name" value="UDP-acyl_N-AcGlcN_deAcase_N"/>
</dbReference>
<dbReference type="Gene3D" id="3.10.129.10">
    <property type="entry name" value="Hotdog Thioesterase"/>
    <property type="match status" value="1"/>
</dbReference>
<protein>
    <recommendedName>
        <fullName evidence="18 19">Multifunctional fusion protein</fullName>
    </recommendedName>
    <domain>
        <recommendedName>
            <fullName evidence="19">3-hydroxyacyl-[acyl-carrier-protein] dehydratase FabZ</fullName>
            <ecNumber evidence="19">4.2.1.59</ecNumber>
        </recommendedName>
        <alternativeName>
            <fullName evidence="19">(3R)-hydroxymyristoyl-[acyl-carrier-protein] dehydratase</fullName>
        </alternativeName>
        <alternativeName>
            <fullName evidence="19">Beta-hydroxyacyl-ACP dehydratase</fullName>
            <shortName evidence="19">(3R)-hydroxymyristoyl-ACP dehydrase</shortName>
        </alternativeName>
    </domain>
    <domain>
        <recommendedName>
            <fullName evidence="18">UDP-3-O-acyl-N-acetylglucosamine deacetylase</fullName>
            <shortName evidence="18">UDP-3-O-acyl-GlcNAc deacetylase</shortName>
            <ecNumber evidence="18">3.5.1.108</ecNumber>
        </recommendedName>
        <alternativeName>
            <fullName evidence="18">UDP-3-O-[R-3-hydroxymyristoyl]-N-acetylglucosamine deacetylase</fullName>
        </alternativeName>
    </domain>
</protein>
<dbReference type="Pfam" id="PF07977">
    <property type="entry name" value="FabA"/>
    <property type="match status" value="1"/>
</dbReference>
<keyword evidence="21" id="KW-1185">Reference proteome</keyword>
<evidence type="ECO:0000256" key="11">
    <source>
        <dbReference type="ARBA" id="ARBA00023098"/>
    </source>
</evidence>
<dbReference type="PANTHER" id="PTHR33694">
    <property type="entry name" value="UDP-3-O-ACYL-N-ACETYLGLUCOSAMINE DEACETYLASE 1, MITOCHONDRIAL-RELATED"/>
    <property type="match status" value="1"/>
</dbReference>
<comment type="cofactor">
    <cofactor evidence="1 18">
        <name>Zn(2+)</name>
        <dbReference type="ChEBI" id="CHEBI:29105"/>
    </cofactor>
</comment>
<keyword evidence="7 18" id="KW-0441">Lipid A biosynthesis</keyword>
<dbReference type="NCBIfam" id="TIGR01750">
    <property type="entry name" value="fabZ"/>
    <property type="match status" value="1"/>
</dbReference>
<dbReference type="InterPro" id="IPR004463">
    <property type="entry name" value="UDP-acyl_GlcNac_deAcase"/>
</dbReference>
<evidence type="ECO:0000256" key="8">
    <source>
        <dbReference type="ARBA" id="ARBA00022723"/>
    </source>
</evidence>
<dbReference type="CDD" id="cd01288">
    <property type="entry name" value="FabZ"/>
    <property type="match status" value="1"/>
</dbReference>
<evidence type="ECO:0000256" key="9">
    <source>
        <dbReference type="ARBA" id="ARBA00022801"/>
    </source>
</evidence>
<gene>
    <name evidence="18" type="primary">lpxC</name>
    <name evidence="19" type="synonym">fabZ</name>
    <name evidence="20" type="ORF">C7377_0417</name>
</gene>
<comment type="similarity">
    <text evidence="16">In the N-terminal section; belongs to the LpxC family.</text>
</comment>
<dbReference type="SUPFAM" id="SSF54637">
    <property type="entry name" value="Thioesterase/thiol ester dehydrase-isomerase"/>
    <property type="match status" value="1"/>
</dbReference>
<dbReference type="Gene3D" id="3.30.230.20">
    <property type="entry name" value="lpxc deacetylase, domain 1"/>
    <property type="match status" value="1"/>
</dbReference>
<dbReference type="FunFam" id="3.10.129.10:FF:000001">
    <property type="entry name" value="3-hydroxyacyl-[acyl-carrier-protein] dehydratase FabZ"/>
    <property type="match status" value="1"/>
</dbReference>
<sequence>MLNNKQQTLKESFTLCGRGLHTGAEATISFHPAKENYGYRFVRTDFDENIEIPALAKFVADTARSTILEKDGAKLQTIEHVLSALYGCQIDNCRIELDSEEPPILDGSSKPFVDEILRVGIEEQDAPRKFFKVREPISVYDKDTGAEVTLLPDNDFKIDTHIAYDGSPLLSNQFAQLRDIDDYAEEIAHCRTFVFFRELEILLQNNLVKGGDLDNAIVILDKEVPQAEIDRLAELFGKETKLVSTLGSISNEPLRYSNEPARHKLLDVIGDLALCGSFIKGRVIATRPGHKINTKMAKKILSISSRQAAPIYDPNTKPALTTQQIKKLLPHRYPFLLIDKVLEISNDRVIGIKNITYNEMQFLGHFPDEPIMPGVLIVESMAQCGGLMILNRIEEPQKHSTYFMKIDNFKFRKKVVPGDTILFDIYINKVLKRGIICIHGYAYVGSELVAEGDLMAQIIRNK</sequence>
<dbReference type="Pfam" id="PF03331">
    <property type="entry name" value="LpxC"/>
    <property type="match status" value="2"/>
</dbReference>
<dbReference type="EC" id="3.5.1.108" evidence="18"/>
<dbReference type="OrthoDB" id="9772788at2"/>
<evidence type="ECO:0000256" key="7">
    <source>
        <dbReference type="ARBA" id="ARBA00022556"/>
    </source>
</evidence>
<evidence type="ECO:0000256" key="13">
    <source>
        <dbReference type="ARBA" id="ARBA00023268"/>
    </source>
</evidence>
<dbReference type="PANTHER" id="PTHR33694:SF1">
    <property type="entry name" value="UDP-3-O-ACYL-N-ACETYLGLUCOSAMINE DEACETYLASE 1, MITOCHONDRIAL-RELATED"/>
    <property type="match status" value="1"/>
</dbReference>
<keyword evidence="12 19" id="KW-0456">Lyase</keyword>
<feature type="active site" description="Proton donor" evidence="18">
    <location>
        <position position="290"/>
    </location>
</feature>
<reference evidence="20 21" key="1">
    <citation type="submission" date="2018-05" db="EMBL/GenBank/DDBJ databases">
        <title>Genomic Encyclopedia of Type Strains, Phase IV (KMG-IV): sequencing the most valuable type-strain genomes for metagenomic binning, comparative biology and taxonomic classification.</title>
        <authorList>
            <person name="Goeker M."/>
        </authorList>
    </citation>
    <scope>NUCLEOTIDE SEQUENCE [LARGE SCALE GENOMIC DNA]</scope>
    <source>
        <strain evidence="20 21">DSM 28579</strain>
    </source>
</reference>
<evidence type="ECO:0000256" key="19">
    <source>
        <dbReference type="HAMAP-Rule" id="MF_00406"/>
    </source>
</evidence>
<evidence type="ECO:0000256" key="5">
    <source>
        <dbReference type="ARBA" id="ARBA00022490"/>
    </source>
</evidence>
<evidence type="ECO:0000256" key="14">
    <source>
        <dbReference type="ARBA" id="ARBA00024535"/>
    </source>
</evidence>
<feature type="binding site" evidence="18">
    <location>
        <position position="267"/>
    </location>
    <ligand>
        <name>Zn(2+)</name>
        <dbReference type="ChEBI" id="CHEBI:29105"/>
    </ligand>
</feature>
<evidence type="ECO:0000313" key="20">
    <source>
        <dbReference type="EMBL" id="PVX52118.1"/>
    </source>
</evidence>
<dbReference type="GO" id="GO:0046872">
    <property type="term" value="F:metal ion binding"/>
    <property type="evidence" value="ECO:0007669"/>
    <property type="project" value="UniProtKB-KW"/>
</dbReference>
<comment type="similarity">
    <text evidence="19">Belongs to the thioester dehydratase family. FabZ subfamily.</text>
</comment>
<dbReference type="InterPro" id="IPR029069">
    <property type="entry name" value="HotDog_dom_sf"/>
</dbReference>
<feature type="binding site" evidence="18">
    <location>
        <position position="80"/>
    </location>
    <ligand>
        <name>Zn(2+)</name>
        <dbReference type="ChEBI" id="CHEBI:29105"/>
    </ligand>
</feature>
<comment type="subcellular location">
    <subcellularLocation>
        <location evidence="3 19">Cytoplasm</location>
    </subcellularLocation>
</comment>
<dbReference type="SUPFAM" id="SSF54211">
    <property type="entry name" value="Ribosomal protein S5 domain 2-like"/>
    <property type="match status" value="2"/>
</dbReference>
<dbReference type="NCBIfam" id="NF009667">
    <property type="entry name" value="PRK13188.1"/>
    <property type="match status" value="1"/>
</dbReference>
<dbReference type="GO" id="GO:0103117">
    <property type="term" value="F:UDP-3-O-acyl-N-acetylglucosamine deacetylase activity"/>
    <property type="evidence" value="ECO:0007669"/>
    <property type="project" value="UniProtKB-UniRule"/>
</dbReference>
<keyword evidence="6 18" id="KW-0444">Lipid biosynthesis</keyword>
<dbReference type="Gene3D" id="3.30.1700.10">
    <property type="entry name" value="lpxc deacetylase, domain 2"/>
    <property type="match status" value="1"/>
</dbReference>
<evidence type="ECO:0000256" key="6">
    <source>
        <dbReference type="ARBA" id="ARBA00022516"/>
    </source>
</evidence>
<evidence type="ECO:0000256" key="15">
    <source>
        <dbReference type="ARBA" id="ARBA00025049"/>
    </source>
</evidence>
<comment type="catalytic activity">
    <reaction evidence="19">
        <text>a (3R)-hydroxyacyl-[ACP] = a (2E)-enoyl-[ACP] + H2O</text>
        <dbReference type="Rhea" id="RHEA:13097"/>
        <dbReference type="Rhea" id="RHEA-COMP:9925"/>
        <dbReference type="Rhea" id="RHEA-COMP:9945"/>
        <dbReference type="ChEBI" id="CHEBI:15377"/>
        <dbReference type="ChEBI" id="CHEBI:78784"/>
        <dbReference type="ChEBI" id="CHEBI:78827"/>
        <dbReference type="EC" id="4.2.1.59"/>
    </reaction>
</comment>
<evidence type="ECO:0000256" key="17">
    <source>
        <dbReference type="ARBA" id="ARBA00061355"/>
    </source>
</evidence>
<evidence type="ECO:0000256" key="3">
    <source>
        <dbReference type="ARBA" id="ARBA00004496"/>
    </source>
</evidence>
<evidence type="ECO:0000256" key="18">
    <source>
        <dbReference type="HAMAP-Rule" id="MF_00388"/>
    </source>
</evidence>
<dbReference type="RefSeq" id="WP_116495674.1">
    <property type="nucleotide sequence ID" value="NZ_QENZ01000003.1"/>
</dbReference>
<dbReference type="NCBIfam" id="NF000582">
    <property type="entry name" value="PRK00006.1"/>
    <property type="match status" value="1"/>
</dbReference>
<dbReference type="InterPro" id="IPR020568">
    <property type="entry name" value="Ribosomal_Su5_D2-typ_SF"/>
</dbReference>
<comment type="catalytic activity">
    <reaction evidence="14 18">
        <text>a UDP-3-O-[(3R)-3-hydroxyacyl]-N-acetyl-alpha-D-glucosamine + H2O = a UDP-3-O-[(3R)-3-hydroxyacyl]-alpha-D-glucosamine + acetate</text>
        <dbReference type="Rhea" id="RHEA:67816"/>
        <dbReference type="ChEBI" id="CHEBI:15377"/>
        <dbReference type="ChEBI" id="CHEBI:30089"/>
        <dbReference type="ChEBI" id="CHEBI:137740"/>
        <dbReference type="ChEBI" id="CHEBI:173225"/>
        <dbReference type="EC" id="3.5.1.108"/>
    </reaction>
</comment>
<evidence type="ECO:0000256" key="4">
    <source>
        <dbReference type="ARBA" id="ARBA00005002"/>
    </source>
</evidence>
<keyword evidence="8 18" id="KW-0479">Metal-binding</keyword>
<comment type="similarity">
    <text evidence="18">Belongs to the LpxC family.</text>
</comment>
<comment type="caution">
    <text evidence="20">The sequence shown here is derived from an EMBL/GenBank/DDBJ whole genome shotgun (WGS) entry which is preliminary data.</text>
</comment>